<comment type="caution">
    <text evidence="2">The sequence shown here is derived from an EMBL/GenBank/DDBJ whole genome shotgun (WGS) entry which is preliminary data.</text>
</comment>
<proteinExistence type="predicted"/>
<protein>
    <submittedName>
        <fullName evidence="2">Uncharacterized protein</fullName>
    </submittedName>
</protein>
<dbReference type="AlphaFoldDB" id="A0A103XK58"/>
<gene>
    <name evidence="2" type="ORF">Ccrd_005711</name>
</gene>
<feature type="coiled-coil region" evidence="1">
    <location>
        <begin position="30"/>
        <end position="57"/>
    </location>
</feature>
<evidence type="ECO:0000256" key="1">
    <source>
        <dbReference type="SAM" id="Coils"/>
    </source>
</evidence>
<name>A0A103XK58_CYNCS</name>
<reference evidence="2 3" key="1">
    <citation type="journal article" date="2016" name="Sci. Rep.">
        <title>The genome sequence of the outbreeding globe artichoke constructed de novo incorporating a phase-aware low-pass sequencing strategy of F1 progeny.</title>
        <authorList>
            <person name="Scaglione D."/>
            <person name="Reyes-Chin-Wo S."/>
            <person name="Acquadro A."/>
            <person name="Froenicke L."/>
            <person name="Portis E."/>
            <person name="Beitel C."/>
            <person name="Tirone M."/>
            <person name="Mauro R."/>
            <person name="Lo Monaco A."/>
            <person name="Mauromicale G."/>
            <person name="Faccioli P."/>
            <person name="Cattivelli L."/>
            <person name="Rieseberg L."/>
            <person name="Michelmore R."/>
            <person name="Lanteri S."/>
        </authorList>
    </citation>
    <scope>NUCLEOTIDE SEQUENCE [LARGE SCALE GENOMIC DNA]</scope>
    <source>
        <strain evidence="2">2C</strain>
    </source>
</reference>
<keyword evidence="3" id="KW-1185">Reference proteome</keyword>
<dbReference type="Proteomes" id="UP000243975">
    <property type="component" value="Unassembled WGS sequence"/>
</dbReference>
<sequence>MEGRRLRVCDGGSPIETLARPTTDVNTAVVESLRLRLAETEAQLQRARAREAELSKKLFEMKRFVSVMEILQTYLKQRFLDQQHQLSLLVSQSPWIELDITNGRKETMKKNRSYIKESIGSKKGSRDRGFTLKHSVPPIAAACFLPFLEAESKSLTPILIFFPSSAGTFSSPSLSVLQAIP</sequence>
<dbReference type="Gramene" id="KVH92255">
    <property type="protein sequence ID" value="KVH92255"/>
    <property type="gene ID" value="Ccrd_005711"/>
</dbReference>
<keyword evidence="1" id="KW-0175">Coiled coil</keyword>
<evidence type="ECO:0000313" key="2">
    <source>
        <dbReference type="EMBL" id="KVH92255.1"/>
    </source>
</evidence>
<accession>A0A103XK58</accession>
<evidence type="ECO:0000313" key="3">
    <source>
        <dbReference type="Proteomes" id="UP000243975"/>
    </source>
</evidence>
<dbReference type="EMBL" id="LEKV01004828">
    <property type="protein sequence ID" value="KVH92255.1"/>
    <property type="molecule type" value="Genomic_DNA"/>
</dbReference>
<organism evidence="2 3">
    <name type="scientific">Cynara cardunculus var. scolymus</name>
    <name type="common">Globe artichoke</name>
    <name type="synonym">Cynara scolymus</name>
    <dbReference type="NCBI Taxonomy" id="59895"/>
    <lineage>
        <taxon>Eukaryota</taxon>
        <taxon>Viridiplantae</taxon>
        <taxon>Streptophyta</taxon>
        <taxon>Embryophyta</taxon>
        <taxon>Tracheophyta</taxon>
        <taxon>Spermatophyta</taxon>
        <taxon>Magnoliopsida</taxon>
        <taxon>eudicotyledons</taxon>
        <taxon>Gunneridae</taxon>
        <taxon>Pentapetalae</taxon>
        <taxon>asterids</taxon>
        <taxon>campanulids</taxon>
        <taxon>Asterales</taxon>
        <taxon>Asteraceae</taxon>
        <taxon>Carduoideae</taxon>
        <taxon>Cardueae</taxon>
        <taxon>Carduinae</taxon>
        <taxon>Cynara</taxon>
    </lineage>
</organism>